<evidence type="ECO:0000313" key="2">
    <source>
        <dbReference type="Proteomes" id="UP000314294"/>
    </source>
</evidence>
<dbReference type="AlphaFoldDB" id="A0A4Z2GN69"/>
<gene>
    <name evidence="1" type="ORF">EYF80_034794</name>
</gene>
<reference evidence="1 2" key="1">
    <citation type="submission" date="2019-03" db="EMBL/GenBank/DDBJ databases">
        <title>First draft genome of Liparis tanakae, snailfish: a comprehensive survey of snailfish specific genes.</title>
        <authorList>
            <person name="Kim W."/>
            <person name="Song I."/>
            <person name="Jeong J.-H."/>
            <person name="Kim D."/>
            <person name="Kim S."/>
            <person name="Ryu S."/>
            <person name="Song J.Y."/>
            <person name="Lee S.K."/>
        </authorList>
    </citation>
    <scope>NUCLEOTIDE SEQUENCE [LARGE SCALE GENOMIC DNA]</scope>
    <source>
        <tissue evidence="1">Muscle</tissue>
    </source>
</reference>
<accession>A0A4Z2GN69</accession>
<proteinExistence type="predicted"/>
<sequence>MKPLSHRLHLNGRSEGSLCVRRWRTSAYCCLKLIWHSSQWKGRSSECVRSCCRRSDGRLKPLPQLGVTLPEEPGRKVFSQMEHFMGLVLLWAVWCWAREVSREKPILHTPHTNGFCSTCTHWCSSKSVAWWKIFMHWVHWNDRSWFTMHWCSCGLARWEMSCPQAPHLCPPSAPTWRAVGWAWAGCCWACCTPPCCGVPLCCWPCWLCCKDVASGCSTMPYTAQPSALSAPGGRVWTTAGGATACCCQASDMRARV</sequence>
<organism evidence="1 2">
    <name type="scientific">Liparis tanakae</name>
    <name type="common">Tanaka's snailfish</name>
    <dbReference type="NCBI Taxonomy" id="230148"/>
    <lineage>
        <taxon>Eukaryota</taxon>
        <taxon>Metazoa</taxon>
        <taxon>Chordata</taxon>
        <taxon>Craniata</taxon>
        <taxon>Vertebrata</taxon>
        <taxon>Euteleostomi</taxon>
        <taxon>Actinopterygii</taxon>
        <taxon>Neopterygii</taxon>
        <taxon>Teleostei</taxon>
        <taxon>Neoteleostei</taxon>
        <taxon>Acanthomorphata</taxon>
        <taxon>Eupercaria</taxon>
        <taxon>Perciformes</taxon>
        <taxon>Cottioidei</taxon>
        <taxon>Cottales</taxon>
        <taxon>Liparidae</taxon>
        <taxon>Liparis</taxon>
    </lineage>
</organism>
<keyword evidence="2" id="KW-1185">Reference proteome</keyword>
<dbReference type="EMBL" id="SRLO01000469">
    <property type="protein sequence ID" value="TNN55007.1"/>
    <property type="molecule type" value="Genomic_DNA"/>
</dbReference>
<dbReference type="Proteomes" id="UP000314294">
    <property type="component" value="Unassembled WGS sequence"/>
</dbReference>
<comment type="caution">
    <text evidence="1">The sequence shown here is derived from an EMBL/GenBank/DDBJ whole genome shotgun (WGS) entry which is preliminary data.</text>
</comment>
<evidence type="ECO:0000313" key="1">
    <source>
        <dbReference type="EMBL" id="TNN55007.1"/>
    </source>
</evidence>
<dbReference type="OrthoDB" id="8948503at2759"/>
<name>A0A4Z2GN69_9TELE</name>
<protein>
    <submittedName>
        <fullName evidence="1">Uncharacterized protein</fullName>
    </submittedName>
</protein>